<dbReference type="AlphaFoldDB" id="A0A401QR74"/>
<name>A0A401QR74_STRNR</name>
<evidence type="ECO:0000259" key="2">
    <source>
        <dbReference type="Pfam" id="PF04892"/>
    </source>
</evidence>
<feature type="domain" description="VanZ-like" evidence="2">
    <location>
        <begin position="86"/>
        <end position="151"/>
    </location>
</feature>
<sequence>MIEAAVGALPGLLPAFLVLAAVLGVGAAAVGRARGAPVALSVLCAVAFAGVLVVTMLPGGGGSGQGGSCDVGLPGWAFLGSESARLNVALFVPPSLLAVLLFRRPVTVLAGCLFLTGGIELLQGTTELGRACSYDDLKANALGGCLGVLLGVVGLWAARRRCPLTRRDALRGAAAAALGGSLLVGAFAVAVEPSDDEARAQARRVESGRQETWLDGAATDLFGGGNSAMAVRRKRLPDGGWRLTVEVERRGSFVVRWPERRLERFAWPAGDGPAGDTGALPAAQARAAGDRFLRKWFPQVAAEATSLPSQDERRRHVLRYRYTAPDAAEPGTLEVRVSPTGRVVELTTHGAPGPEPDPA</sequence>
<feature type="transmembrane region" description="Helical" evidence="1">
    <location>
        <begin position="38"/>
        <end position="57"/>
    </location>
</feature>
<dbReference type="InterPro" id="IPR006976">
    <property type="entry name" value="VanZ-like"/>
</dbReference>
<evidence type="ECO:0000313" key="3">
    <source>
        <dbReference type="EMBL" id="GCB87874.1"/>
    </source>
</evidence>
<keyword evidence="1" id="KW-0812">Transmembrane</keyword>
<organism evidence="3 4">
    <name type="scientific">Streptomyces noursei</name>
    <name type="common">Streptomyces albulus</name>
    <dbReference type="NCBI Taxonomy" id="1971"/>
    <lineage>
        <taxon>Bacteria</taxon>
        <taxon>Bacillati</taxon>
        <taxon>Actinomycetota</taxon>
        <taxon>Actinomycetes</taxon>
        <taxon>Kitasatosporales</taxon>
        <taxon>Streptomycetaceae</taxon>
        <taxon>Streptomyces</taxon>
    </lineage>
</organism>
<feature type="transmembrane region" description="Helical" evidence="1">
    <location>
        <begin position="170"/>
        <end position="191"/>
    </location>
</feature>
<feature type="transmembrane region" description="Helical" evidence="1">
    <location>
        <begin position="95"/>
        <end position="119"/>
    </location>
</feature>
<accession>A0A401QR74</accession>
<dbReference type="RefSeq" id="WP_020930365.1">
    <property type="nucleotide sequence ID" value="NZ_BHXC01000002.1"/>
</dbReference>
<evidence type="ECO:0000256" key="1">
    <source>
        <dbReference type="SAM" id="Phobius"/>
    </source>
</evidence>
<gene>
    <name evidence="3" type="ORF">SALB_00543</name>
</gene>
<feature type="transmembrane region" description="Helical" evidence="1">
    <location>
        <begin position="139"/>
        <end position="158"/>
    </location>
</feature>
<keyword evidence="1" id="KW-0472">Membrane</keyword>
<proteinExistence type="predicted"/>
<keyword evidence="1" id="KW-1133">Transmembrane helix</keyword>
<reference evidence="3 4" key="1">
    <citation type="journal article" date="2019" name="Microbiol. Resour. Announc.">
        <title>Draft Genome Sequence of the Most Traditional epsilon-Poly-l-Lysine Producer, Streptomyces albulus NBRC14147.</title>
        <authorList>
            <person name="Yamanaka K."/>
            <person name="Hamano Y."/>
        </authorList>
    </citation>
    <scope>NUCLEOTIDE SEQUENCE [LARGE SCALE GENOMIC DNA]</scope>
    <source>
        <strain evidence="3 4">NBRC 14147</strain>
    </source>
</reference>
<protein>
    <recommendedName>
        <fullName evidence="2">VanZ-like domain-containing protein</fullName>
    </recommendedName>
</protein>
<comment type="caution">
    <text evidence="3">The sequence shown here is derived from an EMBL/GenBank/DDBJ whole genome shotgun (WGS) entry which is preliminary data.</text>
</comment>
<evidence type="ECO:0000313" key="4">
    <source>
        <dbReference type="Proteomes" id="UP000288351"/>
    </source>
</evidence>
<dbReference type="Pfam" id="PF04892">
    <property type="entry name" value="VanZ"/>
    <property type="match status" value="1"/>
</dbReference>
<dbReference type="EMBL" id="BHXC01000002">
    <property type="protein sequence ID" value="GCB87874.1"/>
    <property type="molecule type" value="Genomic_DNA"/>
</dbReference>
<dbReference type="Proteomes" id="UP000288351">
    <property type="component" value="Unassembled WGS sequence"/>
</dbReference>